<dbReference type="PANTHER" id="PTHR47572:SF5">
    <property type="entry name" value="BLR2277 PROTEIN"/>
    <property type="match status" value="1"/>
</dbReference>
<evidence type="ECO:0000256" key="1">
    <source>
        <dbReference type="SAM" id="SignalP"/>
    </source>
</evidence>
<dbReference type="EMBL" id="JBIAPI010000001">
    <property type="protein sequence ID" value="MFF3222747.1"/>
    <property type="molecule type" value="Genomic_DNA"/>
</dbReference>
<evidence type="ECO:0000313" key="2">
    <source>
        <dbReference type="EMBL" id="MFF3222747.1"/>
    </source>
</evidence>
<sequence>MRRLRRPSPRRPLLWSAALVALACTAPVAAADPAAATQSIASCAPAQAATAVPAGIPVLDWSENVGYDAQGNLWVSRIYRNEVQRYDRSGALTATVPVEFPGAVRSGPDGLLYVVYGDSPTSAIRPGGVVRFDPAAADPKPEVFVSGFTMRNGAAFDAAGNLYIAAMSGVIRVRADGSVDTAWTGKAARAGANGVVVQGNSLYVTANGSALGQLVRIAIDDPSAQAVVANLVSSLPGVPDFADDLLIDADGILYVTTLSGQLVRVDPATGAACAVLTGQPLTSVVATPGQPNQLLAGTESGAVLRIQLSR</sequence>
<accession>A0ABW6QNE9</accession>
<dbReference type="PROSITE" id="PS51257">
    <property type="entry name" value="PROKAR_LIPOPROTEIN"/>
    <property type="match status" value="1"/>
</dbReference>
<proteinExistence type="predicted"/>
<comment type="caution">
    <text evidence="2">The sequence shown here is derived from an EMBL/GenBank/DDBJ whole genome shotgun (WGS) entry which is preliminary data.</text>
</comment>
<dbReference type="RefSeq" id="WP_387715103.1">
    <property type="nucleotide sequence ID" value="NZ_JBIAPI010000001.1"/>
</dbReference>
<dbReference type="InterPro" id="IPR011042">
    <property type="entry name" value="6-blade_b-propeller_TolB-like"/>
</dbReference>
<feature type="signal peptide" evidence="1">
    <location>
        <begin position="1"/>
        <end position="30"/>
    </location>
</feature>
<dbReference type="PANTHER" id="PTHR47572">
    <property type="entry name" value="LIPOPROTEIN-RELATED"/>
    <property type="match status" value="1"/>
</dbReference>
<keyword evidence="1" id="KW-0732">Signal</keyword>
<evidence type="ECO:0000313" key="3">
    <source>
        <dbReference type="Proteomes" id="UP001601948"/>
    </source>
</evidence>
<gene>
    <name evidence="2" type="ORF">ACFYV7_08110</name>
</gene>
<dbReference type="SUPFAM" id="SSF63829">
    <property type="entry name" value="Calcium-dependent phosphotriesterase"/>
    <property type="match status" value="1"/>
</dbReference>
<dbReference type="InterPro" id="IPR006311">
    <property type="entry name" value="TAT_signal"/>
</dbReference>
<dbReference type="PROSITE" id="PS51318">
    <property type="entry name" value="TAT"/>
    <property type="match status" value="1"/>
</dbReference>
<feature type="chain" id="PRO_5046362641" evidence="1">
    <location>
        <begin position="31"/>
        <end position="310"/>
    </location>
</feature>
<protein>
    <submittedName>
        <fullName evidence="2">SMP-30/gluconolactonase/LRE family protein</fullName>
    </submittedName>
</protein>
<dbReference type="Gene3D" id="2.120.10.30">
    <property type="entry name" value="TolB, C-terminal domain"/>
    <property type="match status" value="1"/>
</dbReference>
<name>A0ABW6QNE9_9NOCA</name>
<dbReference type="InterPro" id="IPR051262">
    <property type="entry name" value="SMP-30/CGR1_Lactonase"/>
</dbReference>
<organism evidence="2 3">
    <name type="scientific">Nocardia suismassiliense</name>
    <dbReference type="NCBI Taxonomy" id="2077092"/>
    <lineage>
        <taxon>Bacteria</taxon>
        <taxon>Bacillati</taxon>
        <taxon>Actinomycetota</taxon>
        <taxon>Actinomycetes</taxon>
        <taxon>Mycobacteriales</taxon>
        <taxon>Nocardiaceae</taxon>
        <taxon>Nocardia</taxon>
    </lineage>
</organism>
<keyword evidence="3" id="KW-1185">Reference proteome</keyword>
<dbReference type="Proteomes" id="UP001601948">
    <property type="component" value="Unassembled WGS sequence"/>
</dbReference>
<reference evidence="2 3" key="1">
    <citation type="submission" date="2024-10" db="EMBL/GenBank/DDBJ databases">
        <title>The Natural Products Discovery Center: Release of the First 8490 Sequenced Strains for Exploring Actinobacteria Biosynthetic Diversity.</title>
        <authorList>
            <person name="Kalkreuter E."/>
            <person name="Kautsar S.A."/>
            <person name="Yang D."/>
            <person name="Bader C.D."/>
            <person name="Teijaro C.N."/>
            <person name="Fluegel L."/>
            <person name="Davis C.M."/>
            <person name="Simpson J.R."/>
            <person name="Lauterbach L."/>
            <person name="Steele A.D."/>
            <person name="Gui C."/>
            <person name="Meng S."/>
            <person name="Li G."/>
            <person name="Viehrig K."/>
            <person name="Ye F."/>
            <person name="Su P."/>
            <person name="Kiefer A.F."/>
            <person name="Nichols A."/>
            <person name="Cepeda A.J."/>
            <person name="Yan W."/>
            <person name="Fan B."/>
            <person name="Jiang Y."/>
            <person name="Adhikari A."/>
            <person name="Zheng C.-J."/>
            <person name="Schuster L."/>
            <person name="Cowan T.M."/>
            <person name="Smanski M.J."/>
            <person name="Chevrette M.G."/>
            <person name="De Carvalho L.P.S."/>
            <person name="Shen B."/>
        </authorList>
    </citation>
    <scope>NUCLEOTIDE SEQUENCE [LARGE SCALE GENOMIC DNA]</scope>
    <source>
        <strain evidence="2 3">NPDC003040</strain>
    </source>
</reference>